<gene>
    <name evidence="1" type="ORF">PHYPA_031038</name>
</gene>
<dbReference type="AlphaFoldDB" id="A0A2K1IAZ3"/>
<dbReference type="EMBL" id="ABEU02000027">
    <property type="protein sequence ID" value="PNR26463.1"/>
    <property type="molecule type" value="Genomic_DNA"/>
</dbReference>
<reference evidence="1 3" key="2">
    <citation type="journal article" date="2018" name="Plant J.">
        <title>The Physcomitrella patens chromosome-scale assembly reveals moss genome structure and evolution.</title>
        <authorList>
            <person name="Lang D."/>
            <person name="Ullrich K.K."/>
            <person name="Murat F."/>
            <person name="Fuchs J."/>
            <person name="Jenkins J."/>
            <person name="Haas F.B."/>
            <person name="Piednoel M."/>
            <person name="Gundlach H."/>
            <person name="Van Bel M."/>
            <person name="Meyberg R."/>
            <person name="Vives C."/>
            <person name="Morata J."/>
            <person name="Symeonidi A."/>
            <person name="Hiss M."/>
            <person name="Muchero W."/>
            <person name="Kamisugi Y."/>
            <person name="Saleh O."/>
            <person name="Blanc G."/>
            <person name="Decker E.L."/>
            <person name="van Gessel N."/>
            <person name="Grimwood J."/>
            <person name="Hayes R.D."/>
            <person name="Graham S.W."/>
            <person name="Gunter L.E."/>
            <person name="McDaniel S.F."/>
            <person name="Hoernstein S.N.W."/>
            <person name="Larsson A."/>
            <person name="Li F.W."/>
            <person name="Perroud P.F."/>
            <person name="Phillips J."/>
            <person name="Ranjan P."/>
            <person name="Rokshar D.S."/>
            <person name="Rothfels C.J."/>
            <person name="Schneider L."/>
            <person name="Shu S."/>
            <person name="Stevenson D.W."/>
            <person name="Thummler F."/>
            <person name="Tillich M."/>
            <person name="Villarreal Aguilar J.C."/>
            <person name="Widiez T."/>
            <person name="Wong G.K."/>
            <person name="Wymore A."/>
            <person name="Zhang Y."/>
            <person name="Zimmer A.D."/>
            <person name="Quatrano R.S."/>
            <person name="Mayer K.F.X."/>
            <person name="Goodstein D."/>
            <person name="Casacuberta J.M."/>
            <person name="Vandepoele K."/>
            <person name="Reski R."/>
            <person name="Cuming A.C."/>
            <person name="Tuskan G.A."/>
            <person name="Maumus F."/>
            <person name="Salse J."/>
            <person name="Schmutz J."/>
            <person name="Rensing S.A."/>
        </authorList>
    </citation>
    <scope>NUCLEOTIDE SEQUENCE [LARGE SCALE GENOMIC DNA]</scope>
    <source>
        <strain evidence="2 3">cv. Gransden 2004</strain>
    </source>
</reference>
<proteinExistence type="predicted"/>
<evidence type="ECO:0000313" key="1">
    <source>
        <dbReference type="EMBL" id="PNR26463.1"/>
    </source>
</evidence>
<dbReference type="Proteomes" id="UP000006727">
    <property type="component" value="Chromosome 27"/>
</dbReference>
<keyword evidence="3" id="KW-1185">Reference proteome</keyword>
<dbReference type="EnsemblPlants" id="Pp3c27_7300V3.2">
    <property type="protein sequence ID" value="Pp3c27_7300V3.2"/>
    <property type="gene ID" value="Pp3c27_7300"/>
</dbReference>
<dbReference type="Gramene" id="Pp3c27_7300V3.1">
    <property type="protein sequence ID" value="Pp3c27_7300V3.1"/>
    <property type="gene ID" value="Pp3c27_7300"/>
</dbReference>
<dbReference type="Gramene" id="Pp3c27_7300V3.2">
    <property type="protein sequence ID" value="Pp3c27_7300V3.2"/>
    <property type="gene ID" value="Pp3c27_7300"/>
</dbReference>
<protein>
    <submittedName>
        <fullName evidence="1 2">Uncharacterized protein</fullName>
    </submittedName>
</protein>
<reference evidence="1 3" key="1">
    <citation type="journal article" date="2008" name="Science">
        <title>The Physcomitrella genome reveals evolutionary insights into the conquest of land by plants.</title>
        <authorList>
            <person name="Rensing S."/>
            <person name="Lang D."/>
            <person name="Zimmer A."/>
            <person name="Terry A."/>
            <person name="Salamov A."/>
            <person name="Shapiro H."/>
            <person name="Nishiyama T."/>
            <person name="Perroud P.-F."/>
            <person name="Lindquist E."/>
            <person name="Kamisugi Y."/>
            <person name="Tanahashi T."/>
            <person name="Sakakibara K."/>
            <person name="Fujita T."/>
            <person name="Oishi K."/>
            <person name="Shin-I T."/>
            <person name="Kuroki Y."/>
            <person name="Toyoda A."/>
            <person name="Suzuki Y."/>
            <person name="Hashimoto A."/>
            <person name="Yamaguchi K."/>
            <person name="Sugano A."/>
            <person name="Kohara Y."/>
            <person name="Fujiyama A."/>
            <person name="Anterola A."/>
            <person name="Aoki S."/>
            <person name="Ashton N."/>
            <person name="Barbazuk W.B."/>
            <person name="Barker E."/>
            <person name="Bennetzen J."/>
            <person name="Bezanilla M."/>
            <person name="Blankenship R."/>
            <person name="Cho S.H."/>
            <person name="Dutcher S."/>
            <person name="Estelle M."/>
            <person name="Fawcett J.A."/>
            <person name="Gundlach H."/>
            <person name="Hanada K."/>
            <person name="Heyl A."/>
            <person name="Hicks K.A."/>
            <person name="Hugh J."/>
            <person name="Lohr M."/>
            <person name="Mayer K."/>
            <person name="Melkozernov A."/>
            <person name="Murata T."/>
            <person name="Nelson D."/>
            <person name="Pils B."/>
            <person name="Prigge M."/>
            <person name="Reiss B."/>
            <person name="Renner T."/>
            <person name="Rombauts S."/>
            <person name="Rushton P."/>
            <person name="Sanderfoot A."/>
            <person name="Schween G."/>
            <person name="Shiu S.-H."/>
            <person name="Stueber K."/>
            <person name="Theodoulou F.L."/>
            <person name="Tu H."/>
            <person name="Van de Peer Y."/>
            <person name="Verrier P.J."/>
            <person name="Waters E."/>
            <person name="Wood A."/>
            <person name="Yang L."/>
            <person name="Cove D."/>
            <person name="Cuming A."/>
            <person name="Hasebe M."/>
            <person name="Lucas S."/>
            <person name="Mishler D.B."/>
            <person name="Reski R."/>
            <person name="Grigoriev I."/>
            <person name="Quatrano R.S."/>
            <person name="Boore J.L."/>
        </authorList>
    </citation>
    <scope>NUCLEOTIDE SEQUENCE [LARGE SCALE GENOMIC DNA]</scope>
    <source>
        <strain evidence="2 3">cv. Gransden 2004</strain>
    </source>
</reference>
<sequence>MYICSIEAMPHRQFRLFIIAILSSSVQCIGFNLNGSILTNSLTLVFMRSRSECEILLRERGRG</sequence>
<dbReference type="EnsemblPlants" id="Pp3c27_7300V3.1">
    <property type="protein sequence ID" value="Pp3c27_7300V3.1"/>
    <property type="gene ID" value="Pp3c27_7300"/>
</dbReference>
<reference evidence="2" key="3">
    <citation type="submission" date="2020-12" db="UniProtKB">
        <authorList>
            <consortium name="EnsemblPlants"/>
        </authorList>
    </citation>
    <scope>IDENTIFICATION</scope>
</reference>
<evidence type="ECO:0000313" key="3">
    <source>
        <dbReference type="Proteomes" id="UP000006727"/>
    </source>
</evidence>
<evidence type="ECO:0000313" key="2">
    <source>
        <dbReference type="EnsemblPlants" id="Pp3c27_7300V3.1"/>
    </source>
</evidence>
<organism evidence="1">
    <name type="scientific">Physcomitrium patens</name>
    <name type="common">Spreading-leaved earth moss</name>
    <name type="synonym">Physcomitrella patens</name>
    <dbReference type="NCBI Taxonomy" id="3218"/>
    <lineage>
        <taxon>Eukaryota</taxon>
        <taxon>Viridiplantae</taxon>
        <taxon>Streptophyta</taxon>
        <taxon>Embryophyta</taxon>
        <taxon>Bryophyta</taxon>
        <taxon>Bryophytina</taxon>
        <taxon>Bryopsida</taxon>
        <taxon>Funariidae</taxon>
        <taxon>Funariales</taxon>
        <taxon>Funariaceae</taxon>
        <taxon>Physcomitrium</taxon>
    </lineage>
</organism>
<dbReference type="InParanoid" id="A0A2K1IAZ3"/>
<accession>A0A2K1IAZ3</accession>
<name>A0A2K1IAZ3_PHYPA</name>